<dbReference type="GeneTree" id="ENSGT00400000023556"/>
<dbReference type="InterPro" id="IPR036812">
    <property type="entry name" value="NAD(P)_OxRdtase_dom_sf"/>
</dbReference>
<dbReference type="Pfam" id="PF00248">
    <property type="entry name" value="Aldo_ket_red"/>
    <property type="match status" value="1"/>
</dbReference>
<organism evidence="3 4">
    <name type="scientific">Sander lucioperca</name>
    <name type="common">Pike-perch</name>
    <name type="synonym">Perca lucioperca</name>
    <dbReference type="NCBI Taxonomy" id="283035"/>
    <lineage>
        <taxon>Eukaryota</taxon>
        <taxon>Metazoa</taxon>
        <taxon>Chordata</taxon>
        <taxon>Craniata</taxon>
        <taxon>Vertebrata</taxon>
        <taxon>Euteleostomi</taxon>
        <taxon>Actinopterygii</taxon>
        <taxon>Neopterygii</taxon>
        <taxon>Teleostei</taxon>
        <taxon>Neoteleostei</taxon>
        <taxon>Acanthomorphata</taxon>
        <taxon>Eupercaria</taxon>
        <taxon>Perciformes</taxon>
        <taxon>Percoidei</taxon>
        <taxon>Percidae</taxon>
        <taxon>Luciopercinae</taxon>
        <taxon>Sander</taxon>
    </lineage>
</organism>
<reference evidence="3" key="1">
    <citation type="submission" date="2025-08" db="UniProtKB">
        <authorList>
            <consortium name="Ensembl"/>
        </authorList>
    </citation>
    <scope>IDENTIFICATION</scope>
</reference>
<evidence type="ECO:0000313" key="3">
    <source>
        <dbReference type="Ensembl" id="ENSSLUP00000027976.1"/>
    </source>
</evidence>
<dbReference type="InterPro" id="IPR023210">
    <property type="entry name" value="NADP_OxRdtase_dom"/>
</dbReference>
<feature type="domain" description="NADP-dependent oxidoreductase" evidence="2">
    <location>
        <begin position="18"/>
        <end position="71"/>
    </location>
</feature>
<keyword evidence="1" id="KW-1133">Transmembrane helix</keyword>
<keyword evidence="4" id="KW-1185">Reference proteome</keyword>
<dbReference type="PANTHER" id="PTHR43147">
    <property type="entry name" value="PROTEIN TAS"/>
    <property type="match status" value="1"/>
</dbReference>
<keyword evidence="1" id="KW-0472">Membrane</keyword>
<feature type="transmembrane region" description="Helical" evidence="1">
    <location>
        <begin position="100"/>
        <end position="120"/>
    </location>
</feature>
<dbReference type="Ensembl" id="ENSSLUT00000028878.1">
    <property type="protein sequence ID" value="ENSSLUP00000027976.1"/>
    <property type="gene ID" value="ENSSLUG00000012636.1"/>
</dbReference>
<evidence type="ECO:0000256" key="1">
    <source>
        <dbReference type="SAM" id="Phobius"/>
    </source>
</evidence>
<keyword evidence="1" id="KW-0812">Transmembrane</keyword>
<dbReference type="AlphaFoldDB" id="A0A8C9YNT8"/>
<sequence length="171" mass="19363">MSPVPKVRLAGGLEICRLLNGMWQVSGSHGAVDHAKAVEAMQVYVDAGLTTFDMADIYGPAEEIFGQFNSQKCKSSGKDIPALQSLTKYVPRPGPMDRKLVYVFNVFCVFCVYMYVWLYYFNLFFPFSSGELTLTNFDTQRLEEITNRGIRISSNQVTMYLMCLPCRFSTL</sequence>
<accession>A0A8C9YNT8</accession>
<reference evidence="3" key="2">
    <citation type="submission" date="2025-09" db="UniProtKB">
        <authorList>
            <consortium name="Ensembl"/>
        </authorList>
    </citation>
    <scope>IDENTIFICATION</scope>
</reference>
<evidence type="ECO:0000259" key="2">
    <source>
        <dbReference type="Pfam" id="PF00248"/>
    </source>
</evidence>
<dbReference type="Proteomes" id="UP000694568">
    <property type="component" value="Unplaced"/>
</dbReference>
<name>A0A8C9YNT8_SANLU</name>
<dbReference type="Gene3D" id="3.20.20.100">
    <property type="entry name" value="NADP-dependent oxidoreductase domain"/>
    <property type="match status" value="1"/>
</dbReference>
<dbReference type="PANTHER" id="PTHR43147:SF2">
    <property type="entry name" value="NADP-DEPENDENT OXIDOREDUCTASE DOMAIN-CONTAINING PROTEIN"/>
    <property type="match status" value="1"/>
</dbReference>
<evidence type="ECO:0000313" key="4">
    <source>
        <dbReference type="Proteomes" id="UP000694568"/>
    </source>
</evidence>
<dbReference type="SUPFAM" id="SSF51430">
    <property type="entry name" value="NAD(P)-linked oxidoreductase"/>
    <property type="match status" value="1"/>
</dbReference>
<proteinExistence type="predicted"/>
<protein>
    <recommendedName>
        <fullName evidence="2">NADP-dependent oxidoreductase domain-containing protein</fullName>
    </recommendedName>
</protein>